<dbReference type="Gene3D" id="3.90.79.10">
    <property type="entry name" value="Nucleoside Triphosphate Pyrophosphohydrolase"/>
    <property type="match status" value="1"/>
</dbReference>
<dbReference type="SUPFAM" id="SSF55811">
    <property type="entry name" value="Nudix"/>
    <property type="match status" value="1"/>
</dbReference>
<evidence type="ECO:0000256" key="2">
    <source>
        <dbReference type="ARBA" id="ARBA00022801"/>
    </source>
</evidence>
<dbReference type="EMBL" id="FMYW01000009">
    <property type="protein sequence ID" value="SDC53104.1"/>
    <property type="molecule type" value="Genomic_DNA"/>
</dbReference>
<dbReference type="FunFam" id="3.90.79.10:FF:000024">
    <property type="entry name" value="ADP-ribose pyrophosphatase"/>
    <property type="match status" value="1"/>
</dbReference>
<keyword evidence="6" id="KW-1185">Reference proteome</keyword>
<dbReference type="InterPro" id="IPR020476">
    <property type="entry name" value="Nudix_hydrolase"/>
</dbReference>
<sequence length="185" mass="20446">MLKKMSDPALDETFVSSKPAFDGRLLHVHVDTVRLPNGRTTTREMADHQGAIAVVPILPDGSIIFVKQFRYPMGTVMYEIPAGKIDPGEDKDVCAVRELSEETGYEADHWEYLGVIATTPGFTNEVIYLYAATGLHRHEQHTDPDEFIAVEAIPKEKLLSMIEDGTLYDGKSLAALGILSMKGKI</sequence>
<dbReference type="GO" id="GO:0006753">
    <property type="term" value="P:nucleoside phosphate metabolic process"/>
    <property type="evidence" value="ECO:0007669"/>
    <property type="project" value="TreeGrafter"/>
</dbReference>
<dbReference type="InterPro" id="IPR000086">
    <property type="entry name" value="NUDIX_hydrolase_dom"/>
</dbReference>
<dbReference type="RefSeq" id="WP_093730533.1">
    <property type="nucleotide sequence ID" value="NZ_FMYW01000009.1"/>
</dbReference>
<evidence type="ECO:0000256" key="3">
    <source>
        <dbReference type="RuleBase" id="RU003476"/>
    </source>
</evidence>
<protein>
    <submittedName>
        <fullName evidence="5">8-oxo-dGTPase</fullName>
    </submittedName>
</protein>
<dbReference type="PROSITE" id="PS00893">
    <property type="entry name" value="NUDIX_BOX"/>
    <property type="match status" value="1"/>
</dbReference>
<dbReference type="Proteomes" id="UP000198943">
    <property type="component" value="Unassembled WGS sequence"/>
</dbReference>
<dbReference type="GO" id="GO:0005829">
    <property type="term" value="C:cytosol"/>
    <property type="evidence" value="ECO:0007669"/>
    <property type="project" value="TreeGrafter"/>
</dbReference>
<accession>A0A1G6MCX5</accession>
<keyword evidence="2 3" id="KW-0378">Hydrolase</keyword>
<reference evidence="6" key="1">
    <citation type="submission" date="2016-10" db="EMBL/GenBank/DDBJ databases">
        <authorList>
            <person name="Varghese N."/>
            <person name="Submissions S."/>
        </authorList>
    </citation>
    <scope>NUCLEOTIDE SEQUENCE [LARGE SCALE GENOMIC DNA]</scope>
    <source>
        <strain evidence="6">DSM 11005</strain>
    </source>
</reference>
<feature type="domain" description="Nudix hydrolase" evidence="4">
    <location>
        <begin position="47"/>
        <end position="175"/>
    </location>
</feature>
<evidence type="ECO:0000313" key="6">
    <source>
        <dbReference type="Proteomes" id="UP000198943"/>
    </source>
</evidence>
<name>A0A1G6MCX5_9FIRM</name>
<dbReference type="OrthoDB" id="9806150at2"/>
<evidence type="ECO:0000313" key="5">
    <source>
        <dbReference type="EMBL" id="SDC53104.1"/>
    </source>
</evidence>
<dbReference type="InterPro" id="IPR020084">
    <property type="entry name" value="NUDIX_hydrolase_CS"/>
</dbReference>
<gene>
    <name evidence="5" type="ORF">SAMN04487864_10953</name>
</gene>
<evidence type="ECO:0000256" key="1">
    <source>
        <dbReference type="ARBA" id="ARBA00001946"/>
    </source>
</evidence>
<comment type="cofactor">
    <cofactor evidence="1">
        <name>Mg(2+)</name>
        <dbReference type="ChEBI" id="CHEBI:18420"/>
    </cofactor>
</comment>
<comment type="similarity">
    <text evidence="3">Belongs to the Nudix hydrolase family.</text>
</comment>
<dbReference type="Pfam" id="PF00293">
    <property type="entry name" value="NUDIX"/>
    <property type="match status" value="1"/>
</dbReference>
<evidence type="ECO:0000259" key="4">
    <source>
        <dbReference type="PROSITE" id="PS51462"/>
    </source>
</evidence>
<organism evidence="5 6">
    <name type="scientific">Succiniclasticum ruminis</name>
    <dbReference type="NCBI Taxonomy" id="40841"/>
    <lineage>
        <taxon>Bacteria</taxon>
        <taxon>Bacillati</taxon>
        <taxon>Bacillota</taxon>
        <taxon>Negativicutes</taxon>
        <taxon>Acidaminococcales</taxon>
        <taxon>Acidaminococcaceae</taxon>
        <taxon>Succiniclasticum</taxon>
    </lineage>
</organism>
<dbReference type="GO" id="GO:0016462">
    <property type="term" value="F:pyrophosphatase activity"/>
    <property type="evidence" value="ECO:0007669"/>
    <property type="project" value="UniProtKB-ARBA"/>
</dbReference>
<dbReference type="InterPro" id="IPR015797">
    <property type="entry name" value="NUDIX_hydrolase-like_dom_sf"/>
</dbReference>
<proteinExistence type="inferred from homology"/>
<dbReference type="PROSITE" id="PS51462">
    <property type="entry name" value="NUDIX"/>
    <property type="match status" value="1"/>
</dbReference>
<dbReference type="PRINTS" id="PR00502">
    <property type="entry name" value="NUDIXFAMILY"/>
</dbReference>
<dbReference type="GO" id="GO:0019693">
    <property type="term" value="P:ribose phosphate metabolic process"/>
    <property type="evidence" value="ECO:0007669"/>
    <property type="project" value="TreeGrafter"/>
</dbReference>
<dbReference type="AlphaFoldDB" id="A0A1G6MCX5"/>
<dbReference type="PANTHER" id="PTHR11839:SF18">
    <property type="entry name" value="NUDIX HYDROLASE DOMAIN-CONTAINING PROTEIN"/>
    <property type="match status" value="1"/>
</dbReference>
<dbReference type="PANTHER" id="PTHR11839">
    <property type="entry name" value="UDP/ADP-SUGAR PYROPHOSPHATASE"/>
    <property type="match status" value="1"/>
</dbReference>